<evidence type="ECO:0008006" key="3">
    <source>
        <dbReference type="Google" id="ProtNLM"/>
    </source>
</evidence>
<name>A0ABQ9QSF5_9PEZI</name>
<evidence type="ECO:0000313" key="2">
    <source>
        <dbReference type="Proteomes" id="UP001227543"/>
    </source>
</evidence>
<gene>
    <name evidence="1" type="ORF">CTAM01_13364</name>
</gene>
<comment type="caution">
    <text evidence="1">The sequence shown here is derived from an EMBL/GenBank/DDBJ whole genome shotgun (WGS) entry which is preliminary data.</text>
</comment>
<keyword evidence="2" id="KW-1185">Reference proteome</keyword>
<dbReference type="EMBL" id="MLFU01000093">
    <property type="protein sequence ID" value="KAK1483607.1"/>
    <property type="molecule type" value="Genomic_DNA"/>
</dbReference>
<sequence>MLRVFDLPDYVDPDAERRRKQWEGMSLNFWARRFDTRCLEDVGRHVIGSAEDQARTISADKRIVFTYTGSSPDPETAWTETALSMVCKIYVEDSRTQLKNEGIIRGQPRDQFLSLVIFCGHEFPNDAEIELTMVQSLVGQILRLCGFDFFDNDAQCTFKFSDESWLDHYWDVFKRLVRQLPRQMTVICYIDNPAELPAEIFDSFILGKLVALYKEQTELAKEEEKAQFLIIATDPSEFGDFRISEAVEKVGLKVQSFLYYMESTETGESLRHSQVKSTYPLPGTPLFLAPQKRWDHNPTSSLLLTIDPQPHPLQYSCQPH</sequence>
<accession>A0ABQ9QSF5</accession>
<organism evidence="1 2">
    <name type="scientific">Colletotrichum tamarilloi</name>
    <dbReference type="NCBI Taxonomy" id="1209934"/>
    <lineage>
        <taxon>Eukaryota</taxon>
        <taxon>Fungi</taxon>
        <taxon>Dikarya</taxon>
        <taxon>Ascomycota</taxon>
        <taxon>Pezizomycotina</taxon>
        <taxon>Sordariomycetes</taxon>
        <taxon>Hypocreomycetidae</taxon>
        <taxon>Glomerellales</taxon>
        <taxon>Glomerellaceae</taxon>
        <taxon>Colletotrichum</taxon>
        <taxon>Colletotrichum acutatum species complex</taxon>
    </lineage>
</organism>
<evidence type="ECO:0000313" key="1">
    <source>
        <dbReference type="EMBL" id="KAK1483607.1"/>
    </source>
</evidence>
<dbReference type="GeneID" id="85413606"/>
<reference evidence="1 2" key="1">
    <citation type="submission" date="2016-10" db="EMBL/GenBank/DDBJ databases">
        <title>The genome sequence of Colletotrichum fioriniae PJ7.</title>
        <authorList>
            <person name="Baroncelli R."/>
        </authorList>
    </citation>
    <scope>NUCLEOTIDE SEQUENCE [LARGE SCALE GENOMIC DNA]</scope>
    <source>
        <strain evidence="1 2">Tom-12</strain>
    </source>
</reference>
<protein>
    <recommendedName>
        <fullName evidence="3">SRR1-like domain-containing protein</fullName>
    </recommendedName>
</protein>
<dbReference type="Proteomes" id="UP001227543">
    <property type="component" value="Unassembled WGS sequence"/>
</dbReference>
<dbReference type="RefSeq" id="XP_060376103.1">
    <property type="nucleotide sequence ID" value="XM_060529368.1"/>
</dbReference>
<proteinExistence type="predicted"/>